<keyword evidence="3" id="KW-0808">Transferase</keyword>
<evidence type="ECO:0000313" key="4">
    <source>
        <dbReference type="Proteomes" id="UP000244727"/>
    </source>
</evidence>
<dbReference type="GO" id="GO:0016757">
    <property type="term" value="F:glycosyltransferase activity"/>
    <property type="evidence" value="ECO:0007669"/>
    <property type="project" value="InterPro"/>
</dbReference>
<dbReference type="Proteomes" id="UP000244727">
    <property type="component" value="Chromosome"/>
</dbReference>
<dbReference type="RefSeq" id="WP_108381509.1">
    <property type="nucleotide sequence ID" value="NZ_CP028858.1"/>
</dbReference>
<dbReference type="CDD" id="cd03801">
    <property type="entry name" value="GT4_PimA-like"/>
    <property type="match status" value="1"/>
</dbReference>
<name>A0A2R4X020_9EURY</name>
<keyword evidence="4" id="KW-1185">Reference proteome</keyword>
<proteinExistence type="predicted"/>
<evidence type="ECO:0000313" key="3">
    <source>
        <dbReference type="EMBL" id="AWB27140.1"/>
    </source>
</evidence>
<dbReference type="EMBL" id="CP028858">
    <property type="protein sequence ID" value="AWB27140.1"/>
    <property type="molecule type" value="Genomic_DNA"/>
</dbReference>
<dbReference type="KEGG" id="harc:HARCEL1_05180"/>
<evidence type="ECO:0000259" key="2">
    <source>
        <dbReference type="Pfam" id="PF13439"/>
    </source>
</evidence>
<dbReference type="AlphaFoldDB" id="A0A2R4X020"/>
<evidence type="ECO:0000259" key="1">
    <source>
        <dbReference type="Pfam" id="PF00534"/>
    </source>
</evidence>
<protein>
    <submittedName>
        <fullName evidence="3">Glycosyltransferase family 1 protein</fullName>
    </submittedName>
</protein>
<dbReference type="InterPro" id="IPR028098">
    <property type="entry name" value="Glyco_trans_4-like_N"/>
</dbReference>
<dbReference type="GeneID" id="36511877"/>
<organism evidence="3 4">
    <name type="scientific">Halococcoides cellulosivorans</name>
    <dbReference type="NCBI Taxonomy" id="1679096"/>
    <lineage>
        <taxon>Archaea</taxon>
        <taxon>Methanobacteriati</taxon>
        <taxon>Methanobacteriota</taxon>
        <taxon>Stenosarchaea group</taxon>
        <taxon>Halobacteria</taxon>
        <taxon>Halobacteriales</taxon>
        <taxon>Haloarculaceae</taxon>
        <taxon>Halococcoides</taxon>
    </lineage>
</organism>
<sequence length="381" mass="41837">MRIAFLSNVVYPWVNGGAEKRIHEIGSRLAEDHAVTVYPRKFWDGPDEIDHHGMTLRAVAPETDLYVEEGRRSITEAIDYAARLTPPLRRSIDDHDVLVASVFPYFPVLAASLARLRTDTPLVTTWHEVWGEYWDDYLGRLAIGGRVTEHVTARVPQHPIAVSGVTADRLAQLGSDRAILPSGPDRADIAVVPNGIDVAQVRETDPADDPADVLYAGRLIADKRVDRLIDAFEQVASDATLRIVGDGPKRDELERQARRSPASDRIEFTGFLDEYTDVLREMRAAPIFASPSTREGFGITYVEAMAADCTVIGADHPESAAGEVIADAGFVPEPTTDALADTLDRALSGERPPTDPTARAAEYDWDAIARMAERAYRDAIG</sequence>
<dbReference type="PANTHER" id="PTHR12526:SF630">
    <property type="entry name" value="GLYCOSYLTRANSFERASE"/>
    <property type="match status" value="1"/>
</dbReference>
<gene>
    <name evidence="3" type="ORF">HARCEL1_05180</name>
</gene>
<dbReference type="SUPFAM" id="SSF53756">
    <property type="entry name" value="UDP-Glycosyltransferase/glycogen phosphorylase"/>
    <property type="match status" value="1"/>
</dbReference>
<dbReference type="InterPro" id="IPR001296">
    <property type="entry name" value="Glyco_trans_1"/>
</dbReference>
<dbReference type="Gene3D" id="3.40.50.2000">
    <property type="entry name" value="Glycogen Phosphorylase B"/>
    <property type="match status" value="2"/>
</dbReference>
<feature type="domain" description="Glycosyl transferase family 1" evidence="1">
    <location>
        <begin position="204"/>
        <end position="357"/>
    </location>
</feature>
<reference evidence="3 4" key="1">
    <citation type="submission" date="2018-04" db="EMBL/GenBank/DDBJ databases">
        <title>Halococcoides cellulosivorans gen. nov., sp. nov., an extremely halophilic cellulose-utilizing haloarchaeon from hypersaline lakes.</title>
        <authorList>
            <person name="Sorokin D.Y."/>
            <person name="Toshchakov S.V."/>
            <person name="Samarov N.I."/>
            <person name="Korzhenkov A."/>
            <person name="Kublanov I.V."/>
        </authorList>
    </citation>
    <scope>NUCLEOTIDE SEQUENCE [LARGE SCALE GENOMIC DNA]</scope>
    <source>
        <strain evidence="3 4">HArcel1</strain>
    </source>
</reference>
<feature type="domain" description="Glycosyltransferase subfamily 4-like N-terminal" evidence="2">
    <location>
        <begin position="16"/>
        <end position="199"/>
    </location>
</feature>
<accession>A0A2R4X020</accession>
<dbReference type="Pfam" id="PF13439">
    <property type="entry name" value="Glyco_transf_4"/>
    <property type="match status" value="1"/>
</dbReference>
<dbReference type="PANTHER" id="PTHR12526">
    <property type="entry name" value="GLYCOSYLTRANSFERASE"/>
    <property type="match status" value="1"/>
</dbReference>
<dbReference type="Pfam" id="PF00534">
    <property type="entry name" value="Glycos_transf_1"/>
    <property type="match status" value="1"/>
</dbReference>